<keyword evidence="2" id="KW-0560">Oxidoreductase</keyword>
<dbReference type="PANTHER" id="PTHR43625">
    <property type="entry name" value="AFLATOXIN B1 ALDEHYDE REDUCTASE"/>
    <property type="match status" value="1"/>
</dbReference>
<gene>
    <name evidence="4" type="ORF">TorRG33x02_170910</name>
</gene>
<keyword evidence="1" id="KW-0521">NADP</keyword>
<dbReference type="InParanoid" id="A0A2P5ENR4"/>
<sequence length="80" mass="9030">MDVPFHNLHLQWILHQGNGVARIPGTTKTKNLDDNIGLLKVKLNNEDLKEISDLVPINEVAGDRIHAPLVRFTYKFANTT</sequence>
<dbReference type="OrthoDB" id="37537at2759"/>
<evidence type="ECO:0000256" key="2">
    <source>
        <dbReference type="ARBA" id="ARBA00023002"/>
    </source>
</evidence>
<keyword evidence="4" id="KW-0407">Ion channel</keyword>
<keyword evidence="4" id="KW-0406">Ion transport</keyword>
<dbReference type="Proteomes" id="UP000237000">
    <property type="component" value="Unassembled WGS sequence"/>
</dbReference>
<dbReference type="STRING" id="63057.A0A2P5ENR4"/>
<dbReference type="GO" id="GO:0034220">
    <property type="term" value="P:monoatomic ion transmembrane transport"/>
    <property type="evidence" value="ECO:0007669"/>
    <property type="project" value="UniProtKB-KW"/>
</dbReference>
<dbReference type="GO" id="GO:0005737">
    <property type="term" value="C:cytoplasm"/>
    <property type="evidence" value="ECO:0007669"/>
    <property type="project" value="TreeGrafter"/>
</dbReference>
<dbReference type="InterPro" id="IPR036812">
    <property type="entry name" value="NAD(P)_OxRdtase_dom_sf"/>
</dbReference>
<comment type="caution">
    <text evidence="4">The sequence shown here is derived from an EMBL/GenBank/DDBJ whole genome shotgun (WGS) entry which is preliminary data.</text>
</comment>
<protein>
    <submittedName>
        <fullName evidence="4">Aldo/keto reductase/potassium channel subunit beta</fullName>
    </submittedName>
</protein>
<name>A0A2P5ENR4_TREOI</name>
<proteinExistence type="predicted"/>
<reference evidence="5" key="1">
    <citation type="submission" date="2016-06" db="EMBL/GenBank/DDBJ databases">
        <title>Parallel loss of symbiosis genes in relatives of nitrogen-fixing non-legume Parasponia.</title>
        <authorList>
            <person name="Van Velzen R."/>
            <person name="Holmer R."/>
            <person name="Bu F."/>
            <person name="Rutten L."/>
            <person name="Van Zeijl A."/>
            <person name="Liu W."/>
            <person name="Santuari L."/>
            <person name="Cao Q."/>
            <person name="Sharma T."/>
            <person name="Shen D."/>
            <person name="Roswanjaya Y."/>
            <person name="Wardhani T."/>
            <person name="Kalhor M.S."/>
            <person name="Jansen J."/>
            <person name="Van den Hoogen J."/>
            <person name="Gungor B."/>
            <person name="Hartog M."/>
            <person name="Hontelez J."/>
            <person name="Verver J."/>
            <person name="Yang W.-C."/>
            <person name="Schijlen E."/>
            <person name="Repin R."/>
            <person name="Schilthuizen M."/>
            <person name="Schranz E."/>
            <person name="Heidstra R."/>
            <person name="Miyata K."/>
            <person name="Fedorova E."/>
            <person name="Kohlen W."/>
            <person name="Bisseling T."/>
            <person name="Smit S."/>
            <person name="Geurts R."/>
        </authorList>
    </citation>
    <scope>NUCLEOTIDE SEQUENCE [LARGE SCALE GENOMIC DNA]</scope>
    <source>
        <strain evidence="5">cv. RG33-2</strain>
    </source>
</reference>
<evidence type="ECO:0000313" key="5">
    <source>
        <dbReference type="Proteomes" id="UP000237000"/>
    </source>
</evidence>
<feature type="domain" description="NADP-dependent oxidoreductase" evidence="3">
    <location>
        <begin position="6"/>
        <end position="54"/>
    </location>
</feature>
<evidence type="ECO:0000313" key="4">
    <source>
        <dbReference type="EMBL" id="PON87142.1"/>
    </source>
</evidence>
<keyword evidence="5" id="KW-1185">Reference proteome</keyword>
<dbReference type="SUPFAM" id="SSF51430">
    <property type="entry name" value="NAD(P)-linked oxidoreductase"/>
    <property type="match status" value="1"/>
</dbReference>
<keyword evidence="4" id="KW-0813">Transport</keyword>
<dbReference type="EMBL" id="JXTC01000121">
    <property type="protein sequence ID" value="PON87142.1"/>
    <property type="molecule type" value="Genomic_DNA"/>
</dbReference>
<dbReference type="Gene3D" id="3.20.20.100">
    <property type="entry name" value="NADP-dependent oxidoreductase domain"/>
    <property type="match status" value="1"/>
</dbReference>
<accession>A0A2P5ENR4</accession>
<organism evidence="4 5">
    <name type="scientific">Trema orientale</name>
    <name type="common">Charcoal tree</name>
    <name type="synonym">Celtis orientalis</name>
    <dbReference type="NCBI Taxonomy" id="63057"/>
    <lineage>
        <taxon>Eukaryota</taxon>
        <taxon>Viridiplantae</taxon>
        <taxon>Streptophyta</taxon>
        <taxon>Embryophyta</taxon>
        <taxon>Tracheophyta</taxon>
        <taxon>Spermatophyta</taxon>
        <taxon>Magnoliopsida</taxon>
        <taxon>eudicotyledons</taxon>
        <taxon>Gunneridae</taxon>
        <taxon>Pentapetalae</taxon>
        <taxon>rosids</taxon>
        <taxon>fabids</taxon>
        <taxon>Rosales</taxon>
        <taxon>Cannabaceae</taxon>
        <taxon>Trema</taxon>
    </lineage>
</organism>
<dbReference type="Pfam" id="PF00248">
    <property type="entry name" value="Aldo_ket_red"/>
    <property type="match status" value="1"/>
</dbReference>
<dbReference type="GO" id="GO:0016491">
    <property type="term" value="F:oxidoreductase activity"/>
    <property type="evidence" value="ECO:0007669"/>
    <property type="project" value="UniProtKB-KW"/>
</dbReference>
<evidence type="ECO:0000259" key="3">
    <source>
        <dbReference type="Pfam" id="PF00248"/>
    </source>
</evidence>
<dbReference type="AlphaFoldDB" id="A0A2P5ENR4"/>
<dbReference type="InterPro" id="IPR023210">
    <property type="entry name" value="NADP_OxRdtase_dom"/>
</dbReference>
<dbReference type="PANTHER" id="PTHR43625:SF81">
    <property type="entry name" value="OS01G0618100 PROTEIN"/>
    <property type="match status" value="1"/>
</dbReference>
<dbReference type="InterPro" id="IPR050791">
    <property type="entry name" value="Aldo-Keto_reductase"/>
</dbReference>
<evidence type="ECO:0000256" key="1">
    <source>
        <dbReference type="ARBA" id="ARBA00022857"/>
    </source>
</evidence>